<dbReference type="EMBL" id="JAHCVJ010000012">
    <property type="protein sequence ID" value="MBT0666438.1"/>
    <property type="molecule type" value="Genomic_DNA"/>
</dbReference>
<evidence type="ECO:0000259" key="3">
    <source>
        <dbReference type="Pfam" id="PF12327"/>
    </source>
</evidence>
<dbReference type="InterPro" id="IPR037103">
    <property type="entry name" value="Tubulin/FtsZ-like_C"/>
</dbReference>
<comment type="caution">
    <text evidence="4">The sequence shown here is derived from an EMBL/GenBank/DDBJ whole genome shotgun (WGS) entry which is preliminary data.</text>
</comment>
<dbReference type="InterPro" id="IPR008280">
    <property type="entry name" value="Tub_FtsZ_C"/>
</dbReference>
<dbReference type="InterPro" id="IPR024757">
    <property type="entry name" value="FtsZ_C"/>
</dbReference>
<dbReference type="Gene3D" id="3.30.1330.20">
    <property type="entry name" value="Tubulin/FtsZ, C-terminal domain"/>
    <property type="match status" value="1"/>
</dbReference>
<proteinExistence type="predicted"/>
<keyword evidence="2" id="KW-0342">GTP-binding</keyword>
<gene>
    <name evidence="4" type="ORF">KI809_19185</name>
</gene>
<evidence type="ECO:0000256" key="1">
    <source>
        <dbReference type="ARBA" id="ARBA00022741"/>
    </source>
</evidence>
<name>A0AAW4L637_9BACT</name>
<evidence type="ECO:0000313" key="5">
    <source>
        <dbReference type="Proteomes" id="UP000811899"/>
    </source>
</evidence>
<keyword evidence="1" id="KW-0547">Nucleotide-binding</keyword>
<evidence type="ECO:0000313" key="4">
    <source>
        <dbReference type="EMBL" id="MBT0666438.1"/>
    </source>
</evidence>
<keyword evidence="5" id="KW-1185">Reference proteome</keyword>
<evidence type="ECO:0000256" key="2">
    <source>
        <dbReference type="ARBA" id="ARBA00023134"/>
    </source>
</evidence>
<protein>
    <recommendedName>
        <fullName evidence="3">Cell division protein FtsZ C-terminal domain-containing protein</fullName>
    </recommendedName>
</protein>
<dbReference type="RefSeq" id="WP_214173282.1">
    <property type="nucleotide sequence ID" value="NZ_JAHCVJ010000012.1"/>
</dbReference>
<dbReference type="GO" id="GO:0005525">
    <property type="term" value="F:GTP binding"/>
    <property type="evidence" value="ECO:0007669"/>
    <property type="project" value="UniProtKB-KW"/>
</dbReference>
<sequence length="78" mass="8484">MELYGVEIGGAGGILLNITGSSSMTMDDFYIISKVIHEKASEDATIIIGMVINEEMDVKQSRFDRSDRAGRLVESALS</sequence>
<dbReference type="Pfam" id="PF12327">
    <property type="entry name" value="FtsZ_C"/>
    <property type="match status" value="1"/>
</dbReference>
<dbReference type="Proteomes" id="UP000811899">
    <property type="component" value="Unassembled WGS sequence"/>
</dbReference>
<dbReference type="AlphaFoldDB" id="A0AAW4L637"/>
<feature type="domain" description="Cell division protein FtsZ C-terminal" evidence="3">
    <location>
        <begin position="3"/>
        <end position="57"/>
    </location>
</feature>
<accession>A0AAW4L637</accession>
<organism evidence="4 5">
    <name type="scientific">Geoanaerobacter pelophilus</name>
    <dbReference type="NCBI Taxonomy" id="60036"/>
    <lineage>
        <taxon>Bacteria</taxon>
        <taxon>Pseudomonadati</taxon>
        <taxon>Thermodesulfobacteriota</taxon>
        <taxon>Desulfuromonadia</taxon>
        <taxon>Geobacterales</taxon>
        <taxon>Geobacteraceae</taxon>
        <taxon>Geoanaerobacter</taxon>
    </lineage>
</organism>
<reference evidence="4 5" key="1">
    <citation type="submission" date="2021-05" db="EMBL/GenBank/DDBJ databases">
        <title>The draft genome of Geobacter pelophilus DSM 12255.</title>
        <authorList>
            <person name="Xu Z."/>
            <person name="Masuda Y."/>
            <person name="Itoh H."/>
            <person name="Senoo K."/>
        </authorList>
    </citation>
    <scope>NUCLEOTIDE SEQUENCE [LARGE SCALE GENOMIC DNA]</scope>
    <source>
        <strain evidence="4 5">DSM 12255</strain>
    </source>
</reference>
<dbReference type="SUPFAM" id="SSF55307">
    <property type="entry name" value="Tubulin C-terminal domain-like"/>
    <property type="match status" value="1"/>
</dbReference>